<evidence type="ECO:0000256" key="6">
    <source>
        <dbReference type="SAM" id="Phobius"/>
    </source>
</evidence>
<feature type="transmembrane region" description="Helical" evidence="6">
    <location>
        <begin position="53"/>
        <end position="72"/>
    </location>
</feature>
<evidence type="ECO:0000256" key="4">
    <source>
        <dbReference type="ARBA" id="ARBA00022989"/>
    </source>
</evidence>
<proteinExistence type="predicted"/>
<keyword evidence="4 6" id="KW-1133">Transmembrane helix</keyword>
<dbReference type="InterPro" id="IPR024923">
    <property type="entry name" value="PG_synth_SpoVB"/>
</dbReference>
<comment type="subcellular location">
    <subcellularLocation>
        <location evidence="1">Cell membrane</location>
        <topology evidence="1">Multi-pass membrane protein</topology>
    </subcellularLocation>
</comment>
<dbReference type="STRING" id="1121306.SAMN02745196_00784"/>
<evidence type="ECO:0000256" key="2">
    <source>
        <dbReference type="ARBA" id="ARBA00022475"/>
    </source>
</evidence>
<feature type="transmembrane region" description="Helical" evidence="6">
    <location>
        <begin position="363"/>
        <end position="383"/>
    </location>
</feature>
<organism evidence="7 8">
    <name type="scientific">Clostridium collagenovorans DSM 3089</name>
    <dbReference type="NCBI Taxonomy" id="1121306"/>
    <lineage>
        <taxon>Bacteria</taxon>
        <taxon>Bacillati</taxon>
        <taxon>Bacillota</taxon>
        <taxon>Clostridia</taxon>
        <taxon>Eubacteriales</taxon>
        <taxon>Clostridiaceae</taxon>
        <taxon>Clostridium</taxon>
    </lineage>
</organism>
<evidence type="ECO:0000256" key="5">
    <source>
        <dbReference type="ARBA" id="ARBA00023136"/>
    </source>
</evidence>
<feature type="transmembrane region" description="Helical" evidence="6">
    <location>
        <begin position="187"/>
        <end position="208"/>
    </location>
</feature>
<dbReference type="InterPro" id="IPR050833">
    <property type="entry name" value="Poly_Biosynth_Transport"/>
</dbReference>
<dbReference type="Proteomes" id="UP000184526">
    <property type="component" value="Unassembled WGS sequence"/>
</dbReference>
<dbReference type="PIRSF" id="PIRSF038958">
    <property type="entry name" value="PG_synth_SpoVB"/>
    <property type="match status" value="1"/>
</dbReference>
<keyword evidence="8" id="KW-1185">Reference proteome</keyword>
<feature type="transmembrane region" description="Helical" evidence="6">
    <location>
        <begin position="390"/>
        <end position="411"/>
    </location>
</feature>
<feature type="transmembrane region" description="Helical" evidence="6">
    <location>
        <begin position="163"/>
        <end position="181"/>
    </location>
</feature>
<dbReference type="GO" id="GO:0005886">
    <property type="term" value="C:plasma membrane"/>
    <property type="evidence" value="ECO:0007669"/>
    <property type="project" value="UniProtKB-SubCell"/>
</dbReference>
<reference evidence="7 8" key="1">
    <citation type="submission" date="2016-11" db="EMBL/GenBank/DDBJ databases">
        <authorList>
            <person name="Jaros S."/>
            <person name="Januszkiewicz K."/>
            <person name="Wedrychowicz H."/>
        </authorList>
    </citation>
    <scope>NUCLEOTIDE SEQUENCE [LARGE SCALE GENOMIC DNA]</scope>
    <source>
        <strain evidence="7 8">DSM 3089</strain>
    </source>
</reference>
<dbReference type="CDD" id="cd13124">
    <property type="entry name" value="MATE_SpoVB_like"/>
    <property type="match status" value="1"/>
</dbReference>
<feature type="transmembrane region" description="Helical" evidence="6">
    <location>
        <begin position="93"/>
        <end position="113"/>
    </location>
</feature>
<dbReference type="OrthoDB" id="9775950at2"/>
<feature type="transmembrane region" description="Helical" evidence="6">
    <location>
        <begin position="417"/>
        <end position="439"/>
    </location>
</feature>
<dbReference type="AlphaFoldDB" id="A0A1M5TZK2"/>
<protein>
    <submittedName>
        <fullName evidence="7">Stage V sporulation protein B</fullName>
    </submittedName>
</protein>
<keyword evidence="3 6" id="KW-0812">Transmembrane</keyword>
<keyword evidence="2" id="KW-1003">Cell membrane</keyword>
<dbReference type="PANTHER" id="PTHR30250:SF21">
    <property type="entry name" value="LIPID II FLIPPASE MURJ"/>
    <property type="match status" value="1"/>
</dbReference>
<feature type="transmembrane region" description="Helical" evidence="6">
    <location>
        <begin position="12"/>
        <end position="33"/>
    </location>
</feature>
<name>A0A1M5TZK2_9CLOT</name>
<dbReference type="RefSeq" id="WP_072830232.1">
    <property type="nucleotide sequence ID" value="NZ_FQXP01000003.1"/>
</dbReference>
<dbReference type="Pfam" id="PF01943">
    <property type="entry name" value="Polysacc_synt"/>
    <property type="match status" value="1"/>
</dbReference>
<evidence type="ECO:0000256" key="3">
    <source>
        <dbReference type="ARBA" id="ARBA00022692"/>
    </source>
</evidence>
<accession>A0A1M5TZK2</accession>
<keyword evidence="5 6" id="KW-0472">Membrane</keyword>
<dbReference type="PANTHER" id="PTHR30250">
    <property type="entry name" value="PST FAMILY PREDICTED COLANIC ACID TRANSPORTER"/>
    <property type="match status" value="1"/>
</dbReference>
<gene>
    <name evidence="7" type="ORF">SAMN02745196_00784</name>
</gene>
<evidence type="ECO:0000313" key="8">
    <source>
        <dbReference type="Proteomes" id="UP000184526"/>
    </source>
</evidence>
<sequence>MNEEINLENSNTTKGFAILSISVLVAKVLSVVYTPMLLRILGEEGIGIYSSSYQIYVFIYMIATAGIPTAIAKCVSQSLAVGNPKDAIKSFKIARSLLFVIGLILSILMWIFAEELCMFIESPDAVIAVKALSPTIFITAILSTYRGYFQGRNNMTPSAISQVVEQVVNIPLSLIPAIVLSKYGLRWGVAGGTIGTTLGALCATLIMMRTYSKQKTIRISRGSKANIRSSSNKALLKKILAYTLPITICVCLQNLGLLLDPKVIKSQLALNYAIGDVEVYWGILYQFNTLINIPITIIMSLAIAILPVISGLVALEDKKKLKEKINYSFRICFLVAIPSVVGLMVLSSPICRFLGYSQGASKLLLYGSVILVLMCIMQLQTAILQGIDKLYLATGFAIVGIVTRLVVSYVLVAMPSVNILGAVAGIAAGVLVPVILSSISINGYLKGKVRYFKLLKKPLIASLLMGIVTYMSFYIVNFILGMISTGYIMNAISTLVAISIGGFSYIYTLILIGGFTKSDLSSFPSIVVRTMPNFMKKIMKP</sequence>
<feature type="transmembrane region" description="Helical" evidence="6">
    <location>
        <begin position="291"/>
        <end position="315"/>
    </location>
</feature>
<feature type="transmembrane region" description="Helical" evidence="6">
    <location>
        <begin position="125"/>
        <end position="142"/>
    </location>
</feature>
<feature type="transmembrane region" description="Helical" evidence="6">
    <location>
        <begin position="327"/>
        <end position="351"/>
    </location>
</feature>
<dbReference type="EMBL" id="FQXP01000003">
    <property type="protein sequence ID" value="SHH56179.1"/>
    <property type="molecule type" value="Genomic_DNA"/>
</dbReference>
<evidence type="ECO:0000313" key="7">
    <source>
        <dbReference type="EMBL" id="SHH56179.1"/>
    </source>
</evidence>
<feature type="transmembrane region" description="Helical" evidence="6">
    <location>
        <begin position="459"/>
        <end position="481"/>
    </location>
</feature>
<feature type="transmembrane region" description="Helical" evidence="6">
    <location>
        <begin position="487"/>
        <end position="512"/>
    </location>
</feature>
<dbReference type="InterPro" id="IPR002797">
    <property type="entry name" value="Polysacc_synth"/>
</dbReference>
<feature type="transmembrane region" description="Helical" evidence="6">
    <location>
        <begin position="239"/>
        <end position="259"/>
    </location>
</feature>
<evidence type="ECO:0000256" key="1">
    <source>
        <dbReference type="ARBA" id="ARBA00004651"/>
    </source>
</evidence>